<reference evidence="3 4" key="1">
    <citation type="journal article" date="2012" name="PLoS Pathog.">
        <title>Diverse lifestyles and strategies of plant pathogenesis encoded in the genomes of eighteen Dothideomycetes fungi.</title>
        <authorList>
            <person name="Ohm R.A."/>
            <person name="Feau N."/>
            <person name="Henrissat B."/>
            <person name="Schoch C.L."/>
            <person name="Horwitz B.A."/>
            <person name="Barry K.W."/>
            <person name="Condon B.J."/>
            <person name="Copeland A.C."/>
            <person name="Dhillon B."/>
            <person name="Glaser F."/>
            <person name="Hesse C.N."/>
            <person name="Kosti I."/>
            <person name="LaButti K."/>
            <person name="Lindquist E.A."/>
            <person name="Lucas S."/>
            <person name="Salamov A.A."/>
            <person name="Bradshaw R.E."/>
            <person name="Ciuffetti L."/>
            <person name="Hamelin R.C."/>
            <person name="Kema G.H.J."/>
            <person name="Lawrence C."/>
            <person name="Scott J.A."/>
            <person name="Spatafora J.W."/>
            <person name="Turgeon B.G."/>
            <person name="de Wit P.J.G.M."/>
            <person name="Zhong S."/>
            <person name="Goodwin S.B."/>
            <person name="Grigoriev I.V."/>
        </authorList>
    </citation>
    <scope>NUCLEOTIDE SEQUENCE [LARGE SCALE GENOMIC DNA]</scope>
    <source>
        <strain evidence="3 4">CIRAD86</strain>
    </source>
</reference>
<dbReference type="GeneID" id="19341873"/>
<dbReference type="InterPro" id="IPR035974">
    <property type="entry name" value="Rap/Ran-GAP_sf"/>
</dbReference>
<keyword evidence="4" id="KW-1185">Reference proteome</keyword>
<dbReference type="InterPro" id="IPR024584">
    <property type="entry name" value="Tuberin_N"/>
</dbReference>
<dbReference type="VEuPathDB" id="FungiDB:MYCFIDRAFT_81843"/>
<protein>
    <submittedName>
        <fullName evidence="3">Rap/ran-GTPase-activating protein</fullName>
    </submittedName>
</protein>
<dbReference type="SUPFAM" id="SSF48371">
    <property type="entry name" value="ARM repeat"/>
    <property type="match status" value="1"/>
</dbReference>
<dbReference type="InterPro" id="IPR016024">
    <property type="entry name" value="ARM-type_fold"/>
</dbReference>
<dbReference type="OrthoDB" id="19311at2759"/>
<dbReference type="FunFam" id="3.40.50.11210:FF:000007">
    <property type="entry name" value="Tuberous sclerosis 2"/>
    <property type="match status" value="1"/>
</dbReference>
<feature type="domain" description="Rap-GAP" evidence="2">
    <location>
        <begin position="967"/>
        <end position="1200"/>
    </location>
</feature>
<dbReference type="Pfam" id="PF03542">
    <property type="entry name" value="Tuberin"/>
    <property type="match status" value="1"/>
</dbReference>
<dbReference type="eggNOG" id="KOG3687">
    <property type="taxonomic scope" value="Eukaryota"/>
</dbReference>
<evidence type="ECO:0000259" key="2">
    <source>
        <dbReference type="PROSITE" id="PS50085"/>
    </source>
</evidence>
<dbReference type="RefSeq" id="XP_007922801.1">
    <property type="nucleotide sequence ID" value="XM_007924610.1"/>
</dbReference>
<dbReference type="InterPro" id="IPR018515">
    <property type="entry name" value="Tuberin-type_domain"/>
</dbReference>
<dbReference type="Pfam" id="PF11864">
    <property type="entry name" value="DUF3384"/>
    <property type="match status" value="1"/>
</dbReference>
<evidence type="ECO:0000256" key="1">
    <source>
        <dbReference type="ARBA" id="ARBA00022468"/>
    </source>
</evidence>
<dbReference type="PROSITE" id="PS50085">
    <property type="entry name" value="RAPGAP"/>
    <property type="match status" value="1"/>
</dbReference>
<evidence type="ECO:0000313" key="3">
    <source>
        <dbReference type="EMBL" id="EME85873.1"/>
    </source>
</evidence>
<dbReference type="InterPro" id="IPR000331">
    <property type="entry name" value="Rap/Ran_GAP_dom"/>
</dbReference>
<evidence type="ECO:0000313" key="4">
    <source>
        <dbReference type="Proteomes" id="UP000016932"/>
    </source>
</evidence>
<dbReference type="SUPFAM" id="SSF111347">
    <property type="entry name" value="Rap/Ran-GAP"/>
    <property type="match status" value="1"/>
</dbReference>
<dbReference type="GO" id="GO:0005096">
    <property type="term" value="F:GTPase activator activity"/>
    <property type="evidence" value="ECO:0007669"/>
    <property type="project" value="UniProtKB-KW"/>
</dbReference>
<dbReference type="GO" id="GO:0005634">
    <property type="term" value="C:nucleus"/>
    <property type="evidence" value="ECO:0007669"/>
    <property type="project" value="InterPro"/>
</dbReference>
<dbReference type="AlphaFoldDB" id="M3B9D6"/>
<keyword evidence="1" id="KW-0343">GTPase activation</keyword>
<dbReference type="GO" id="GO:0051056">
    <property type="term" value="P:regulation of small GTPase mediated signal transduction"/>
    <property type="evidence" value="ECO:0007669"/>
    <property type="project" value="InterPro"/>
</dbReference>
<proteinExistence type="predicted"/>
<sequence>MLARSYTSGYAHASDQRGVAFDGIWTLMPSGLSKAAMPLAPPSLEPHAAQCLEHSDTCCSSLTSPHSLAFRLSNRLSHGMDSSAAPEIAPHEASICEQLTRKIILCNAAGSIAVQSPASSAASSTNPPLAVVLQEASTTIRYHAKWFAPPALDTLLQHALDGASRSSSTTDLYAALTLIDTIGIYSLIPTLLPPVRFIAYAYYQGSRSNRHRKLTQHAWMVAQHIIDSHLGGQFADALLDVISDHRSVLSKYKFAATIGALMITTQKLLPDRNIGAHALQPIQLLLGLQQASVGDHAILREQVTILVGTLLRNEAITHDIASDAGLGLCLELVSSCVVHALDRETLDFLFVALEPRIGKFELRHQPDLARLFVDARRPLPSSLSKELLVPWQRYLMLDELETWESGYRELLAKLSDSSLYLEELEEFINISVSAYFQSDNTVARRDFVYTLQTLIQDKGTAVPAVEVLSRGLVRIFTYKTQKEKWEAQRNWLFPLLCNVAKSSVEVTRMLLSVRADAAGEGYLSRAWTCEPNNHDLVRSTNIHGLSSLSLSALVDSIHGMIVRAPERWEVYNTFLRSLPALVRNHALWHGNHHQINSLRTAICEHLMADSFVDPPNETGLTKSYIVAQLVQILTATISYHQRLPRNDIKTAIVTIINVAGSRDHTVSVHCIHALTISCYELPEVMAGYMDAIINKMARMVTQRNLALYVLEFFAGLSRFPDLQDRLRREDFKRIFGVCHSYLQSVRSTSMLERKRTPSSEQSAGLSSTNSIDDMAQYVYALAHHVITFWYMALRKEDRHGLKEYITSCLKYTDIDGTEHIEDQGLVTIDLMDRVDADEINSTPLGTVFDTSDGRIITRHRVTGILVITTETALRTGKTIVTIRRPSGSAQRLLSSHMEHDLESAGDLEARFTASVTVENDTQDYISVFPDDITGRTYGKVAIPRPSSALGSFEIITLPEDEAVMRAIQMLDRTPALDSHKAGVIFVGEEQTSEDQILLNTSGTPDYREFLEDLGSLRKLKDAKFNTQGLDRAMDADGAYTIVYNNDVTELVYHITTFMPNDAHDQKMTIINKKRHIGNDFVNIVFNTSGHEFDFNTFPSAFNYVYIVITPSERTSFLQAREFTCTKDKKERFYNVRVLNRPGFPSLSSAGERKVISGASLGGYVRNLALNACVFSLMWQQGDTGEYPSSWRQRLQMIRRLQYKAKAAS</sequence>
<dbReference type="GO" id="GO:0032007">
    <property type="term" value="P:negative regulation of TOR signaling"/>
    <property type="evidence" value="ECO:0007669"/>
    <property type="project" value="TreeGrafter"/>
</dbReference>
<dbReference type="STRING" id="383855.M3B9D6"/>
<dbReference type="KEGG" id="pfj:MYCFIDRAFT_81843"/>
<dbReference type="Gene3D" id="3.40.50.11210">
    <property type="entry name" value="Rap/Ran-GAP"/>
    <property type="match status" value="1"/>
</dbReference>
<dbReference type="PANTHER" id="PTHR10063">
    <property type="entry name" value="TUBERIN"/>
    <property type="match status" value="1"/>
</dbReference>
<gene>
    <name evidence="3" type="ORF">MYCFIDRAFT_81843</name>
</gene>
<organism evidence="3 4">
    <name type="scientific">Pseudocercospora fijiensis (strain CIRAD86)</name>
    <name type="common">Black leaf streak disease fungus</name>
    <name type="synonym">Mycosphaerella fijiensis</name>
    <dbReference type="NCBI Taxonomy" id="383855"/>
    <lineage>
        <taxon>Eukaryota</taxon>
        <taxon>Fungi</taxon>
        <taxon>Dikarya</taxon>
        <taxon>Ascomycota</taxon>
        <taxon>Pezizomycotina</taxon>
        <taxon>Dothideomycetes</taxon>
        <taxon>Dothideomycetidae</taxon>
        <taxon>Mycosphaerellales</taxon>
        <taxon>Mycosphaerellaceae</taxon>
        <taxon>Pseudocercospora</taxon>
    </lineage>
</organism>
<dbReference type="HOGENOM" id="CLU_272247_0_0_1"/>
<name>M3B9D6_PSEFD</name>
<dbReference type="InterPro" id="IPR027107">
    <property type="entry name" value="Tuberin/Ral-act_asu"/>
</dbReference>
<dbReference type="EMBL" id="KB446556">
    <property type="protein sequence ID" value="EME85873.1"/>
    <property type="molecule type" value="Genomic_DNA"/>
</dbReference>
<dbReference type="GO" id="GO:0033596">
    <property type="term" value="C:TSC1-TSC2 complex"/>
    <property type="evidence" value="ECO:0007669"/>
    <property type="project" value="TreeGrafter"/>
</dbReference>
<dbReference type="PANTHER" id="PTHR10063:SF0">
    <property type="entry name" value="TUBERIN"/>
    <property type="match status" value="1"/>
</dbReference>
<dbReference type="Pfam" id="PF02145">
    <property type="entry name" value="Rap_GAP"/>
    <property type="match status" value="1"/>
</dbReference>
<dbReference type="Proteomes" id="UP000016932">
    <property type="component" value="Unassembled WGS sequence"/>
</dbReference>
<accession>M3B9D6</accession>